<name>C0HDP3_DROME</name>
<dbReference type="InterPro" id="IPR034093">
    <property type="entry name" value="KHK"/>
</dbReference>
<dbReference type="GO" id="GO:0006000">
    <property type="term" value="P:fructose metabolic process"/>
    <property type="evidence" value="ECO:0007669"/>
    <property type="project" value="InterPro"/>
</dbReference>
<dbReference type="InterPro" id="IPR011611">
    <property type="entry name" value="PfkB_dom"/>
</dbReference>
<dbReference type="IntAct" id="C0HDP3">
    <property type="interactions" value="1"/>
</dbReference>
<dbReference type="InterPro" id="IPR052562">
    <property type="entry name" value="Ketohexokinase-related"/>
</dbReference>
<sequence length="377" mass="42940">SEVSTMKKQIVREFITVKKVLHLPPEPPPPPPPPKRHVLAVGSCTLDMITIVDLPLFPGQVQRTTEGSWRRGGPAANICTVWRRLGLECEFLGVLSRVRAFESLLNGFQSQGIDISHCPLTNHRPAHRSIIVQRNVDTRTMLEFANANQELTYQQFVGAVDYQKYSWIHFECRNPVEMLRMVLAVIQFNERCPESRITLSVDLDNLRPATMLMASMVDYVFARKTMMRTYCFMNGREVVWAIRNEMRRARTQWEKSQPKKMPYLPPDPPDEHSNGYCPGPLNNQPVVIYNNYMEGASCLMADDTYFKVGSQIPPKLVDVVAVNDTFSAAVIYALIKVKMRLRDAIEYGTRASSLKLTGNGFDVLRCMPKDLIGCYYT</sequence>
<evidence type="ECO:0000259" key="1">
    <source>
        <dbReference type="Pfam" id="PF00294"/>
    </source>
</evidence>
<dbReference type="SUPFAM" id="SSF53613">
    <property type="entry name" value="Ribokinase-like"/>
    <property type="match status" value="1"/>
</dbReference>
<dbReference type="EMBL" id="BT060449">
    <property type="protein sequence ID" value="ACN23226.1"/>
    <property type="molecule type" value="mRNA"/>
</dbReference>
<dbReference type="AlphaFoldDB" id="C0HDP3"/>
<dbReference type="FunFam" id="3.40.1190.20:FF:000072">
    <property type="entry name" value="AT09463p"/>
    <property type="match status" value="1"/>
</dbReference>
<dbReference type="HOGENOM" id="CLU_027634_3_0_1"/>
<dbReference type="GO" id="GO:0004454">
    <property type="term" value="F:ketohexokinase activity"/>
    <property type="evidence" value="ECO:0007669"/>
    <property type="project" value="InterPro"/>
</dbReference>
<dbReference type="CDD" id="cd01939">
    <property type="entry name" value="Ketohexokinase"/>
    <property type="match status" value="1"/>
</dbReference>
<gene>
    <name evidence="2" type="primary">CG7335-RA</name>
</gene>
<proteinExistence type="evidence at transcript level"/>
<reference evidence="2" key="1">
    <citation type="submission" date="2009-02" db="EMBL/GenBank/DDBJ databases">
        <authorList>
            <person name="Carlson J."/>
            <person name="Booth B."/>
            <person name="Frise E."/>
            <person name="Sandler J."/>
            <person name="Wan K."/>
            <person name="Yu C."/>
            <person name="Celniker S."/>
        </authorList>
    </citation>
    <scope>NUCLEOTIDE SEQUENCE</scope>
</reference>
<feature type="domain" description="Carbohydrate kinase PfkB" evidence="1">
    <location>
        <begin position="36"/>
        <end position="222"/>
    </location>
</feature>
<dbReference type="PANTHER" id="PTHR42774:SF3">
    <property type="entry name" value="KETOHEXOKINASE"/>
    <property type="match status" value="1"/>
</dbReference>
<dbReference type="Pfam" id="PF00294">
    <property type="entry name" value="PfkB"/>
    <property type="match status" value="1"/>
</dbReference>
<dbReference type="Gene3D" id="3.40.1190.20">
    <property type="match status" value="1"/>
</dbReference>
<organism evidence="2">
    <name type="scientific">Drosophila melanogaster</name>
    <name type="common">Fruit fly</name>
    <dbReference type="NCBI Taxonomy" id="7227"/>
    <lineage>
        <taxon>Eukaryota</taxon>
        <taxon>Metazoa</taxon>
        <taxon>Ecdysozoa</taxon>
        <taxon>Arthropoda</taxon>
        <taxon>Hexapoda</taxon>
        <taxon>Insecta</taxon>
        <taxon>Pterygota</taxon>
        <taxon>Neoptera</taxon>
        <taxon>Endopterygota</taxon>
        <taxon>Diptera</taxon>
        <taxon>Brachycera</taxon>
        <taxon>Muscomorpha</taxon>
        <taxon>Ephydroidea</taxon>
        <taxon>Drosophilidae</taxon>
        <taxon>Drosophila</taxon>
        <taxon>Sophophora</taxon>
    </lineage>
</organism>
<evidence type="ECO:0000313" key="2">
    <source>
        <dbReference type="EMBL" id="ACN23226.1"/>
    </source>
</evidence>
<dbReference type="Bgee" id="FBgn0036941">
    <property type="expression patterns" value="Expressed in early-mid elongation-stage spermatid (Drosophila) in testis and 18 other cell types or tissues"/>
</dbReference>
<protein>
    <submittedName>
        <fullName evidence="2">MIP05512p</fullName>
    </submittedName>
</protein>
<dbReference type="PANTHER" id="PTHR42774">
    <property type="entry name" value="PHOSPHOTRANSFERASE SYSTEM TRANSPORT PROTEIN"/>
    <property type="match status" value="1"/>
</dbReference>
<dbReference type="InterPro" id="IPR029056">
    <property type="entry name" value="Ribokinase-like"/>
</dbReference>
<dbReference type="OrthoDB" id="204058at2759"/>
<dbReference type="VEuPathDB" id="VectorBase:FBgn0036941"/>
<accession>C0HDP3</accession>
<dbReference type="ExpressionAtlas" id="C0HDP3">
    <property type="expression patterns" value="baseline and differential"/>
</dbReference>
<feature type="non-terminal residue" evidence="2">
    <location>
        <position position="1"/>
    </location>
</feature>